<evidence type="ECO:0000313" key="2">
    <source>
        <dbReference type="Proteomes" id="UP000186922"/>
    </source>
</evidence>
<dbReference type="EMBL" id="BDGG01000008">
    <property type="protein sequence ID" value="GAV02363.1"/>
    <property type="molecule type" value="Genomic_DNA"/>
</dbReference>
<organism evidence="1 2">
    <name type="scientific">Ramazzottius varieornatus</name>
    <name type="common">Water bear</name>
    <name type="synonym">Tardigrade</name>
    <dbReference type="NCBI Taxonomy" id="947166"/>
    <lineage>
        <taxon>Eukaryota</taxon>
        <taxon>Metazoa</taxon>
        <taxon>Ecdysozoa</taxon>
        <taxon>Tardigrada</taxon>
        <taxon>Eutardigrada</taxon>
        <taxon>Parachela</taxon>
        <taxon>Hypsibioidea</taxon>
        <taxon>Ramazzottiidae</taxon>
        <taxon>Ramazzottius</taxon>
    </lineage>
</organism>
<keyword evidence="2" id="KW-1185">Reference proteome</keyword>
<reference evidence="1 2" key="1">
    <citation type="journal article" date="2016" name="Nat. Commun.">
        <title>Extremotolerant tardigrade genome and improved radiotolerance of human cultured cells by tardigrade-unique protein.</title>
        <authorList>
            <person name="Hashimoto T."/>
            <person name="Horikawa D.D."/>
            <person name="Saito Y."/>
            <person name="Kuwahara H."/>
            <person name="Kozuka-Hata H."/>
            <person name="Shin-I T."/>
            <person name="Minakuchi Y."/>
            <person name="Ohishi K."/>
            <person name="Motoyama A."/>
            <person name="Aizu T."/>
            <person name="Enomoto A."/>
            <person name="Kondo K."/>
            <person name="Tanaka S."/>
            <person name="Hara Y."/>
            <person name="Koshikawa S."/>
            <person name="Sagara H."/>
            <person name="Miura T."/>
            <person name="Yokobori S."/>
            <person name="Miyagawa K."/>
            <person name="Suzuki Y."/>
            <person name="Kubo T."/>
            <person name="Oyama M."/>
            <person name="Kohara Y."/>
            <person name="Fujiyama A."/>
            <person name="Arakawa K."/>
            <person name="Katayama T."/>
            <person name="Toyoda A."/>
            <person name="Kunieda T."/>
        </authorList>
    </citation>
    <scope>NUCLEOTIDE SEQUENCE [LARGE SCALE GENOMIC DNA]</scope>
    <source>
        <strain evidence="1 2">YOKOZUNA-1</strain>
    </source>
</reference>
<evidence type="ECO:0000313" key="1">
    <source>
        <dbReference type="EMBL" id="GAV02363.1"/>
    </source>
</evidence>
<accession>A0A1D1VQA2</accession>
<sequence length="76" mass="8618">MTGSLPVTCRDADIQWTLDPSGLVGRRGLMISEVRKYLLLEHTENKPANRFSCFRIRTRRRVAASVCQAAPCWCHA</sequence>
<proteinExistence type="predicted"/>
<name>A0A1D1VQA2_RAMVA</name>
<dbReference type="Proteomes" id="UP000186922">
    <property type="component" value="Unassembled WGS sequence"/>
</dbReference>
<comment type="caution">
    <text evidence="1">The sequence shown here is derived from an EMBL/GenBank/DDBJ whole genome shotgun (WGS) entry which is preliminary data.</text>
</comment>
<gene>
    <name evidence="1" type="primary">RvY_12939-1</name>
    <name evidence="1" type="synonym">RvY_12939.1</name>
    <name evidence="1" type="ORF">RvY_12939</name>
</gene>
<dbReference type="AlphaFoldDB" id="A0A1D1VQA2"/>
<protein>
    <submittedName>
        <fullName evidence="1">Uncharacterized protein</fullName>
    </submittedName>
</protein>